<evidence type="ECO:0000256" key="1">
    <source>
        <dbReference type="ARBA" id="ARBA00022801"/>
    </source>
</evidence>
<keyword evidence="1" id="KW-0378">Hydrolase</keyword>
<dbReference type="GO" id="GO:0016740">
    <property type="term" value="F:transferase activity"/>
    <property type="evidence" value="ECO:0007669"/>
    <property type="project" value="UniProtKB-KW"/>
</dbReference>
<dbReference type="GO" id="GO:0016787">
    <property type="term" value="F:hydrolase activity"/>
    <property type="evidence" value="ECO:0007669"/>
    <property type="project" value="UniProtKB-KW"/>
</dbReference>
<dbReference type="EMBL" id="DF820465">
    <property type="protein sequence ID" value="GAK57000.1"/>
    <property type="molecule type" value="Genomic_DNA"/>
</dbReference>
<dbReference type="PANTHER" id="PTHR43540">
    <property type="entry name" value="PEROXYUREIDOACRYLATE/UREIDOACRYLATE AMIDOHYDROLASE-RELATED"/>
    <property type="match status" value="1"/>
</dbReference>
<protein>
    <submittedName>
        <fullName evidence="3">Acetyltransferase, GNAT</fullName>
    </submittedName>
</protein>
<dbReference type="HOGENOM" id="CLU_068979_5_5_0"/>
<name>A0A081BXE5_VECG1</name>
<dbReference type="AlphaFoldDB" id="A0A081BXE5"/>
<accession>A0A081BXE5</accession>
<evidence type="ECO:0000313" key="3">
    <source>
        <dbReference type="EMBL" id="GAK57000.1"/>
    </source>
</evidence>
<dbReference type="InterPro" id="IPR036380">
    <property type="entry name" value="Isochorismatase-like_sf"/>
</dbReference>
<reference evidence="3" key="1">
    <citation type="journal article" date="2015" name="PeerJ">
        <title>First genomic representation of candidate bacterial phylum KSB3 points to enhanced environmental sensing as a trigger of wastewater bulking.</title>
        <authorList>
            <person name="Sekiguchi Y."/>
            <person name="Ohashi A."/>
            <person name="Parks D.H."/>
            <person name="Yamauchi T."/>
            <person name="Tyson G.W."/>
            <person name="Hugenholtz P."/>
        </authorList>
    </citation>
    <scope>NUCLEOTIDE SEQUENCE [LARGE SCALE GENOMIC DNA]</scope>
</reference>
<dbReference type="PANTHER" id="PTHR43540:SF14">
    <property type="entry name" value="ISOCHORISMATASE"/>
    <property type="match status" value="1"/>
</dbReference>
<gene>
    <name evidence="3" type="ORF">U27_03964</name>
</gene>
<dbReference type="CDD" id="cd01014">
    <property type="entry name" value="nicotinamidase_related"/>
    <property type="match status" value="1"/>
</dbReference>
<proteinExistence type="predicted"/>
<dbReference type="Proteomes" id="UP000030661">
    <property type="component" value="Unassembled WGS sequence"/>
</dbReference>
<dbReference type="STRING" id="1499967.U27_03964"/>
<keyword evidence="4" id="KW-1185">Reference proteome</keyword>
<organism evidence="3">
    <name type="scientific">Vecturithrix granuli</name>
    <dbReference type="NCBI Taxonomy" id="1499967"/>
    <lineage>
        <taxon>Bacteria</taxon>
        <taxon>Candidatus Moduliflexota</taxon>
        <taxon>Candidatus Vecturitrichia</taxon>
        <taxon>Candidatus Vecturitrichales</taxon>
        <taxon>Candidatus Vecturitrichaceae</taxon>
        <taxon>Candidatus Vecturithrix</taxon>
    </lineage>
</organism>
<feature type="domain" description="Isochorismatase-like" evidence="2">
    <location>
        <begin position="6"/>
        <end position="146"/>
    </location>
</feature>
<dbReference type="Gene3D" id="3.40.50.850">
    <property type="entry name" value="Isochorismatase-like"/>
    <property type="match status" value="1"/>
</dbReference>
<dbReference type="InterPro" id="IPR050272">
    <property type="entry name" value="Isochorismatase-like_hydrls"/>
</dbReference>
<dbReference type="SUPFAM" id="SSF52499">
    <property type="entry name" value="Isochorismatase-like hydrolases"/>
    <property type="match status" value="1"/>
</dbReference>
<evidence type="ECO:0000259" key="2">
    <source>
        <dbReference type="Pfam" id="PF00857"/>
    </source>
</evidence>
<sequence length="175" mass="19525">MKSTNALVIIDAQVNMFDDQMPVFDGDRVLMRLTQLIEQARSARIPVIFIRNNGIEGDPDEPGTAGWQIHPALSPRSENLVIDKDTPDSFDRTNLQEALHAQGIKHLIVAGMQTEMCINTTCLRAKELGYEVTLVADAHSTFDMKDMTAEQVILHYNTTLRAIAEIKTAKEVVFS</sequence>
<dbReference type="InterPro" id="IPR000868">
    <property type="entry name" value="Isochorismatase-like_dom"/>
</dbReference>
<dbReference type="Pfam" id="PF00857">
    <property type="entry name" value="Isochorismatase"/>
    <property type="match status" value="1"/>
</dbReference>
<dbReference type="eggNOG" id="COG1335">
    <property type="taxonomic scope" value="Bacteria"/>
</dbReference>
<keyword evidence="3" id="KW-0808">Transferase</keyword>
<evidence type="ECO:0000313" key="4">
    <source>
        <dbReference type="Proteomes" id="UP000030661"/>
    </source>
</evidence>